<protein>
    <submittedName>
        <fullName evidence="3">Flavoprotein</fullName>
    </submittedName>
</protein>
<feature type="domain" description="Flavoprotein" evidence="2">
    <location>
        <begin position="18"/>
        <end position="190"/>
    </location>
</feature>
<keyword evidence="1" id="KW-0472">Membrane</keyword>
<evidence type="ECO:0000256" key="1">
    <source>
        <dbReference type="SAM" id="Phobius"/>
    </source>
</evidence>
<keyword evidence="4" id="KW-1185">Reference proteome</keyword>
<reference evidence="3 4" key="1">
    <citation type="submission" date="2022-06" db="EMBL/GenBank/DDBJ databases">
        <title>Genomic Encyclopedia of Archaeal and Bacterial Type Strains, Phase II (KMG-II): from individual species to whole genera.</title>
        <authorList>
            <person name="Goeker M."/>
        </authorList>
    </citation>
    <scope>NUCLEOTIDE SEQUENCE [LARGE SCALE GENOMIC DNA]</scope>
    <source>
        <strain evidence="3 4">DSM 44255</strain>
    </source>
</reference>
<evidence type="ECO:0000313" key="3">
    <source>
        <dbReference type="EMBL" id="MCP2269392.1"/>
    </source>
</evidence>
<dbReference type="PANTHER" id="PTHR14359:SF6">
    <property type="entry name" value="PHOSPHOPANTOTHENOYLCYSTEINE DECARBOXYLASE"/>
    <property type="match status" value="1"/>
</dbReference>
<name>A0ABT1I9X8_9PSEU</name>
<dbReference type="SUPFAM" id="SSF52507">
    <property type="entry name" value="Homo-oligomeric flavin-containing Cys decarboxylases, HFCD"/>
    <property type="match status" value="1"/>
</dbReference>
<dbReference type="Proteomes" id="UP001205185">
    <property type="component" value="Unassembled WGS sequence"/>
</dbReference>
<organism evidence="3 4">
    <name type="scientific">Actinokineospora diospyrosa</name>
    <dbReference type="NCBI Taxonomy" id="103728"/>
    <lineage>
        <taxon>Bacteria</taxon>
        <taxon>Bacillati</taxon>
        <taxon>Actinomycetota</taxon>
        <taxon>Actinomycetes</taxon>
        <taxon>Pseudonocardiales</taxon>
        <taxon>Pseudonocardiaceae</taxon>
        <taxon>Actinokineospora</taxon>
    </lineage>
</organism>
<dbReference type="PANTHER" id="PTHR14359">
    <property type="entry name" value="HOMO-OLIGOMERIC FLAVIN CONTAINING CYS DECARBOXYLASE FAMILY"/>
    <property type="match status" value="1"/>
</dbReference>
<comment type="caution">
    <text evidence="3">The sequence shown here is derived from an EMBL/GenBank/DDBJ whole genome shotgun (WGS) entry which is preliminary data.</text>
</comment>
<accession>A0ABT1I9X8</accession>
<dbReference type="InterPro" id="IPR003382">
    <property type="entry name" value="Flavoprotein"/>
</dbReference>
<dbReference type="RefSeq" id="WP_253886390.1">
    <property type="nucleotide sequence ID" value="NZ_BAAAVB010000004.1"/>
</dbReference>
<dbReference type="Gene3D" id="3.40.50.1950">
    <property type="entry name" value="Flavin prenyltransferase-like"/>
    <property type="match status" value="1"/>
</dbReference>
<gene>
    <name evidence="3" type="ORF">LV75_001880</name>
</gene>
<dbReference type="Pfam" id="PF02441">
    <property type="entry name" value="Flavoprotein"/>
    <property type="match status" value="1"/>
</dbReference>
<evidence type="ECO:0000313" key="4">
    <source>
        <dbReference type="Proteomes" id="UP001205185"/>
    </source>
</evidence>
<dbReference type="EMBL" id="JAMTCO010000004">
    <property type="protein sequence ID" value="MCP2269392.1"/>
    <property type="molecule type" value="Genomic_DNA"/>
</dbReference>
<keyword evidence="1" id="KW-0812">Transmembrane</keyword>
<dbReference type="InterPro" id="IPR036551">
    <property type="entry name" value="Flavin_trans-like"/>
</dbReference>
<keyword evidence="1" id="KW-1133">Transmembrane helix</keyword>
<evidence type="ECO:0000259" key="2">
    <source>
        <dbReference type="Pfam" id="PF02441"/>
    </source>
</evidence>
<proteinExistence type="predicted"/>
<feature type="transmembrane region" description="Helical" evidence="1">
    <location>
        <begin position="20"/>
        <end position="39"/>
    </location>
</feature>
<sequence>MTGRPANVPEDLPLARGHLLLVGTGSFSVTLLPTWALLLRRWYGTTVRACLTWSATRLVAPDALAAATRSPVAGPGFGTGAGTVEHQELALWADLVVVAPATAAFVGKCAHGISDSLALSVVTSTTAPVVIAPAFAEAASGKPSVRRNVALLAEDGYTVVGPRDGTSVHTDQVGPGAMADLGAILRAARDLL</sequence>